<sequence length="184" mass="20047">MVREDCPAGTKWDSLVVACVVSESETRPGPEMPPVGRVRSTDPPAQAHSVMLLSPALWIFVMLATLGSILALALWFIIYKRQTRHNQCCQPDYDHHLNPEAAPLNGPAERSQRATWAPPPCPHLHLQAQTGTTWEEGFTACSDLAKHAGTEGVRGLPTFGTREHRIPLPATELGGTVLVTTKTV</sequence>
<protein>
    <submittedName>
        <fullName evidence="2">Uncharacterized protein</fullName>
    </submittedName>
</protein>
<dbReference type="AlphaFoldDB" id="A0A8C3AW45"/>
<keyword evidence="1" id="KW-0812">Transmembrane</keyword>
<evidence type="ECO:0000313" key="3">
    <source>
        <dbReference type="Proteomes" id="UP000694565"/>
    </source>
</evidence>
<reference evidence="2" key="2">
    <citation type="submission" date="2025-09" db="UniProtKB">
        <authorList>
            <consortium name="Ensembl"/>
        </authorList>
    </citation>
    <scope>IDENTIFICATION</scope>
</reference>
<reference evidence="2" key="1">
    <citation type="submission" date="2025-08" db="UniProtKB">
        <authorList>
            <consortium name="Ensembl"/>
        </authorList>
    </citation>
    <scope>IDENTIFICATION</scope>
</reference>
<keyword evidence="1" id="KW-0472">Membrane</keyword>
<dbReference type="Proteomes" id="UP000694565">
    <property type="component" value="Unplaced"/>
</dbReference>
<name>A0A8C3AW45_CYCLU</name>
<dbReference type="GeneTree" id="ENSGT00940000176980"/>
<organism evidence="2 3">
    <name type="scientific">Cyclopterus lumpus</name>
    <name type="common">Lumpsucker</name>
    <dbReference type="NCBI Taxonomy" id="8103"/>
    <lineage>
        <taxon>Eukaryota</taxon>
        <taxon>Metazoa</taxon>
        <taxon>Chordata</taxon>
        <taxon>Craniata</taxon>
        <taxon>Vertebrata</taxon>
        <taxon>Euteleostomi</taxon>
        <taxon>Actinopterygii</taxon>
        <taxon>Neopterygii</taxon>
        <taxon>Teleostei</taxon>
        <taxon>Neoteleostei</taxon>
        <taxon>Acanthomorphata</taxon>
        <taxon>Eupercaria</taxon>
        <taxon>Perciformes</taxon>
        <taxon>Cottioidei</taxon>
        <taxon>Cottales</taxon>
        <taxon>Cyclopteridae</taxon>
        <taxon>Cyclopterus</taxon>
    </lineage>
</organism>
<proteinExistence type="predicted"/>
<evidence type="ECO:0000313" key="2">
    <source>
        <dbReference type="Ensembl" id="ENSCLMP00005047840.1"/>
    </source>
</evidence>
<feature type="transmembrane region" description="Helical" evidence="1">
    <location>
        <begin position="56"/>
        <end position="78"/>
    </location>
</feature>
<accession>A0A8C3AW45</accession>
<keyword evidence="1" id="KW-1133">Transmembrane helix</keyword>
<keyword evidence="3" id="KW-1185">Reference proteome</keyword>
<evidence type="ECO:0000256" key="1">
    <source>
        <dbReference type="SAM" id="Phobius"/>
    </source>
</evidence>
<dbReference type="Ensembl" id="ENSCLMT00005049478.1">
    <property type="protein sequence ID" value="ENSCLMP00005047840.1"/>
    <property type="gene ID" value="ENSCLMG00005021910.1"/>
</dbReference>